<dbReference type="AlphaFoldDB" id="A0A9P8C778"/>
<evidence type="ECO:0000313" key="3">
    <source>
        <dbReference type="Proteomes" id="UP000824998"/>
    </source>
</evidence>
<proteinExistence type="predicted"/>
<dbReference type="OrthoDB" id="3504576at2759"/>
<gene>
    <name evidence="2" type="ORF">BJ875DRAFT_525696</name>
</gene>
<protein>
    <recommendedName>
        <fullName evidence="1">2EXR domain-containing protein</fullName>
    </recommendedName>
</protein>
<reference evidence="2" key="1">
    <citation type="journal article" date="2021" name="IMA Fungus">
        <title>Genomic characterization of three marine fungi, including Emericellopsis atlantica sp. nov. with signatures of a generalist lifestyle and marine biomass degradation.</title>
        <authorList>
            <person name="Hagestad O.C."/>
            <person name="Hou L."/>
            <person name="Andersen J.H."/>
            <person name="Hansen E.H."/>
            <person name="Altermark B."/>
            <person name="Li C."/>
            <person name="Kuhnert E."/>
            <person name="Cox R.J."/>
            <person name="Crous P.W."/>
            <person name="Spatafora J.W."/>
            <person name="Lail K."/>
            <person name="Amirebrahimi M."/>
            <person name="Lipzen A."/>
            <person name="Pangilinan J."/>
            <person name="Andreopoulos W."/>
            <person name="Hayes R.D."/>
            <person name="Ng V."/>
            <person name="Grigoriev I.V."/>
            <person name="Jackson S.A."/>
            <person name="Sutton T.D.S."/>
            <person name="Dobson A.D.W."/>
            <person name="Rama T."/>
        </authorList>
    </citation>
    <scope>NUCLEOTIDE SEQUENCE</scope>
    <source>
        <strain evidence="2">TRa018bII</strain>
    </source>
</reference>
<name>A0A9P8C778_9HELO</name>
<evidence type="ECO:0000313" key="2">
    <source>
        <dbReference type="EMBL" id="KAG9236429.1"/>
    </source>
</evidence>
<accession>A0A9P8C778</accession>
<dbReference type="Pfam" id="PF20150">
    <property type="entry name" value="2EXR"/>
    <property type="match status" value="1"/>
</dbReference>
<sequence>MDLEDQFINTILQTNTDQLGFSSDMIDHVRKKYRQNIGKVTDTMAQGSASHPSKMYFTPKAWKAIPEKAPSKPRCTCFRQTFINWPCSEDGSFVFFPMLPPELRLKVWGAALPGPRVVDVAILEYPSKYGTNMYAQEFNTDNPGIQLLHACRESRALFFKHYHPLKILQLPVSHGIIDDFDREQTDAMELNPRTPPPVYIDEMRDTFLFRTRLVSSTENGESVVYLSNLRKIATLEEGAFFNINDQSFFSWNYIQKSCPMLVEFSIILNADNGYQTAVPNFNIQLVSMTNASEDYYIQNTSYDHYDTTPKFPLSSSSRVTHGNFMILLNKARRLNRLFKQNKVVDQSIWGNIEFNASVYAYRDFEWWHARNIPLEPLDLEVDQRPYYTLQPVERAGGEHFIIGTRDGIFVLEKYDGAFTTIYDGIAEMFAETSLEDAKKGGNMEQETSPDRPIQIAKRARTGRVWWPLQRCELTEGHETR</sequence>
<dbReference type="Proteomes" id="UP000824998">
    <property type="component" value="Unassembled WGS sequence"/>
</dbReference>
<keyword evidence="3" id="KW-1185">Reference proteome</keyword>
<organism evidence="2 3">
    <name type="scientific">Amylocarpus encephaloides</name>
    <dbReference type="NCBI Taxonomy" id="45428"/>
    <lineage>
        <taxon>Eukaryota</taxon>
        <taxon>Fungi</taxon>
        <taxon>Dikarya</taxon>
        <taxon>Ascomycota</taxon>
        <taxon>Pezizomycotina</taxon>
        <taxon>Leotiomycetes</taxon>
        <taxon>Helotiales</taxon>
        <taxon>Helotiales incertae sedis</taxon>
        <taxon>Amylocarpus</taxon>
    </lineage>
</organism>
<comment type="caution">
    <text evidence="2">The sequence shown here is derived from an EMBL/GenBank/DDBJ whole genome shotgun (WGS) entry which is preliminary data.</text>
</comment>
<dbReference type="InterPro" id="IPR045518">
    <property type="entry name" value="2EXR"/>
</dbReference>
<feature type="domain" description="2EXR" evidence="1">
    <location>
        <begin position="93"/>
        <end position="206"/>
    </location>
</feature>
<evidence type="ECO:0000259" key="1">
    <source>
        <dbReference type="Pfam" id="PF20150"/>
    </source>
</evidence>
<dbReference type="EMBL" id="MU251407">
    <property type="protein sequence ID" value="KAG9236429.1"/>
    <property type="molecule type" value="Genomic_DNA"/>
</dbReference>
<dbReference type="PANTHER" id="PTHR35910">
    <property type="entry name" value="2EXR DOMAIN-CONTAINING PROTEIN"/>
    <property type="match status" value="1"/>
</dbReference>
<dbReference type="PANTHER" id="PTHR35910:SF6">
    <property type="entry name" value="2EXR DOMAIN-CONTAINING PROTEIN"/>
    <property type="match status" value="1"/>
</dbReference>